<dbReference type="AlphaFoldDB" id="A0A6I4HXW9"/>
<name>A0A6I4HXW9_9SPHI</name>
<evidence type="ECO:0000256" key="9">
    <source>
        <dbReference type="ARBA" id="ARBA00023270"/>
    </source>
</evidence>
<evidence type="ECO:0000256" key="4">
    <source>
        <dbReference type="ARBA" id="ARBA00008426"/>
    </source>
</evidence>
<evidence type="ECO:0000313" key="12">
    <source>
        <dbReference type="EMBL" id="QQL51221.1"/>
    </source>
</evidence>
<comment type="pathway">
    <text evidence="3 11">Carbohydrate degradation; pentose phosphate pathway; D-glyceraldehyde 3-phosphate and beta-D-fructose 6-phosphate from D-ribose 5-phosphate and D-xylulose 5-phosphate (non-oxidative stage): step 2/3.</text>
</comment>
<dbReference type="GO" id="GO:0006098">
    <property type="term" value="P:pentose-phosphate shunt"/>
    <property type="evidence" value="ECO:0007669"/>
    <property type="project" value="UniProtKB-UniRule"/>
</dbReference>
<dbReference type="UniPathway" id="UPA00115">
    <property type="reaction ID" value="UER00414"/>
</dbReference>
<evidence type="ECO:0000256" key="10">
    <source>
        <dbReference type="ARBA" id="ARBA00048810"/>
    </source>
</evidence>
<dbReference type="CDD" id="cd00955">
    <property type="entry name" value="Transaldolase_like"/>
    <property type="match status" value="1"/>
</dbReference>
<evidence type="ECO:0000256" key="3">
    <source>
        <dbReference type="ARBA" id="ARBA00004857"/>
    </source>
</evidence>
<dbReference type="NCBIfam" id="TIGR00876">
    <property type="entry name" value="tal_mycobact"/>
    <property type="match status" value="1"/>
</dbReference>
<reference evidence="12 13" key="1">
    <citation type="submission" date="2020-12" db="EMBL/GenBank/DDBJ databases">
        <title>HMF7856_wgs.fasta genome submission.</title>
        <authorList>
            <person name="Kang H."/>
            <person name="Kim H."/>
            <person name="Joh K."/>
        </authorList>
    </citation>
    <scope>NUCLEOTIDE SEQUENCE [LARGE SCALE GENOMIC DNA]</scope>
    <source>
        <strain evidence="12 13">HMF7856</strain>
    </source>
</reference>
<dbReference type="InterPro" id="IPR001585">
    <property type="entry name" value="TAL/FSA"/>
</dbReference>
<dbReference type="GO" id="GO:0005737">
    <property type="term" value="C:cytoplasm"/>
    <property type="evidence" value="ECO:0007669"/>
    <property type="project" value="UniProtKB-SubCell"/>
</dbReference>
<evidence type="ECO:0000256" key="8">
    <source>
        <dbReference type="ARBA" id="ARBA00023126"/>
    </source>
</evidence>
<keyword evidence="6 11" id="KW-0963">Cytoplasm</keyword>
<keyword evidence="13" id="KW-1185">Reference proteome</keyword>
<comment type="similarity">
    <text evidence="4 11">Belongs to the transaldolase family. Type 2 subfamily.</text>
</comment>
<keyword evidence="8 11" id="KW-0570">Pentose shunt</keyword>
<dbReference type="Proteomes" id="UP000429232">
    <property type="component" value="Chromosome"/>
</dbReference>
<evidence type="ECO:0000313" key="13">
    <source>
        <dbReference type="Proteomes" id="UP000429232"/>
    </source>
</evidence>
<comment type="function">
    <text evidence="1 11">Transaldolase is important for the balance of metabolites in the pentose-phosphate pathway.</text>
</comment>
<keyword evidence="7 11" id="KW-0808">Transferase</keyword>
<dbReference type="EMBL" id="CP066775">
    <property type="protein sequence ID" value="QQL51221.1"/>
    <property type="molecule type" value="Genomic_DNA"/>
</dbReference>
<protein>
    <recommendedName>
        <fullName evidence="5 11">Transaldolase</fullName>
        <ecNumber evidence="5 11">2.2.1.2</ecNumber>
    </recommendedName>
</protein>
<dbReference type="InterPro" id="IPR013785">
    <property type="entry name" value="Aldolase_TIM"/>
</dbReference>
<dbReference type="PANTHER" id="PTHR10683">
    <property type="entry name" value="TRANSALDOLASE"/>
    <property type="match status" value="1"/>
</dbReference>
<sequence>MPNSVKQIHSTFKQSIWLDYIDRNIIRTDKLQSLIDDDGIRGVTSNPAIFEQAINNSADYDADILKYGKVNADPESIFFKLAIDDIQNAADLFEPLYNDGIAGADGYVSLEVSPLLALDELATIAQARQLWAAVNRKNLMVKIPGTWPCLHAIETAISEGININVTLLFSLSRYEEVANAYINGLEQRVAAGHGISEIASVASFFLSRIDLMVDPILDGKDLTEMRGEVAIASAKAAYKIYKRLFNGPRWEKLEAKGAKPQRLLWASTGNKNPAYRDTRYMEELIGPDTVNTAPMSLIDAFRDHGIALPRLENNTEHSFNILSALELAGINMELIAADLEQEGIKKFEEPYKKLLAAITNKLDNKI</sequence>
<dbReference type="SUPFAM" id="SSF51569">
    <property type="entry name" value="Aldolase"/>
    <property type="match status" value="1"/>
</dbReference>
<dbReference type="Gene3D" id="3.20.20.70">
    <property type="entry name" value="Aldolase class I"/>
    <property type="match status" value="1"/>
</dbReference>
<dbReference type="RefSeq" id="WP_157523795.1">
    <property type="nucleotide sequence ID" value="NZ_CP066775.1"/>
</dbReference>
<dbReference type="GO" id="GO:0005975">
    <property type="term" value="P:carbohydrate metabolic process"/>
    <property type="evidence" value="ECO:0007669"/>
    <property type="project" value="InterPro"/>
</dbReference>
<dbReference type="Pfam" id="PF00923">
    <property type="entry name" value="TAL_FSA"/>
    <property type="match status" value="1"/>
</dbReference>
<dbReference type="HAMAP" id="MF_00493">
    <property type="entry name" value="Transaldolase_2"/>
    <property type="match status" value="1"/>
</dbReference>
<dbReference type="EC" id="2.2.1.2" evidence="5 11"/>
<comment type="catalytic activity">
    <reaction evidence="10 11">
        <text>D-sedoheptulose 7-phosphate + D-glyceraldehyde 3-phosphate = D-erythrose 4-phosphate + beta-D-fructose 6-phosphate</text>
        <dbReference type="Rhea" id="RHEA:17053"/>
        <dbReference type="ChEBI" id="CHEBI:16897"/>
        <dbReference type="ChEBI" id="CHEBI:57483"/>
        <dbReference type="ChEBI" id="CHEBI:57634"/>
        <dbReference type="ChEBI" id="CHEBI:59776"/>
        <dbReference type="EC" id="2.2.1.2"/>
    </reaction>
</comment>
<evidence type="ECO:0000256" key="7">
    <source>
        <dbReference type="ARBA" id="ARBA00022679"/>
    </source>
</evidence>
<evidence type="ECO:0000256" key="5">
    <source>
        <dbReference type="ARBA" id="ARBA00013151"/>
    </source>
</evidence>
<keyword evidence="9 11" id="KW-0704">Schiff base</keyword>
<dbReference type="PIRSF" id="PIRSF036915">
    <property type="entry name" value="Trnald_Bac_Plnt"/>
    <property type="match status" value="1"/>
</dbReference>
<dbReference type="GO" id="GO:0004801">
    <property type="term" value="F:transaldolase activity"/>
    <property type="evidence" value="ECO:0007669"/>
    <property type="project" value="UniProtKB-UniRule"/>
</dbReference>
<proteinExistence type="inferred from homology"/>
<dbReference type="InterPro" id="IPR018225">
    <property type="entry name" value="Transaldolase_AS"/>
</dbReference>
<dbReference type="NCBIfam" id="NF002881">
    <property type="entry name" value="PRK03343.1"/>
    <property type="match status" value="1"/>
</dbReference>
<accession>A0A6I4HXW9</accession>
<dbReference type="KEGG" id="mgik:GO620_007175"/>
<dbReference type="PANTHER" id="PTHR10683:SF31">
    <property type="entry name" value="TRANSALDOLASE"/>
    <property type="match status" value="1"/>
</dbReference>
<feature type="active site" description="Schiff-base intermediate with substrate" evidence="11">
    <location>
        <position position="142"/>
    </location>
</feature>
<evidence type="ECO:0000256" key="1">
    <source>
        <dbReference type="ARBA" id="ARBA00003518"/>
    </source>
</evidence>
<evidence type="ECO:0000256" key="11">
    <source>
        <dbReference type="HAMAP-Rule" id="MF_00493"/>
    </source>
</evidence>
<dbReference type="InterPro" id="IPR004732">
    <property type="entry name" value="Transaldolase_2"/>
</dbReference>
<evidence type="ECO:0000256" key="6">
    <source>
        <dbReference type="ARBA" id="ARBA00022490"/>
    </source>
</evidence>
<organism evidence="12 13">
    <name type="scientific">Mucilaginibacter ginkgonis</name>
    <dbReference type="NCBI Taxonomy" id="2682091"/>
    <lineage>
        <taxon>Bacteria</taxon>
        <taxon>Pseudomonadati</taxon>
        <taxon>Bacteroidota</taxon>
        <taxon>Sphingobacteriia</taxon>
        <taxon>Sphingobacteriales</taxon>
        <taxon>Sphingobacteriaceae</taxon>
        <taxon>Mucilaginibacter</taxon>
    </lineage>
</organism>
<comment type="subcellular location">
    <subcellularLocation>
        <location evidence="2 11">Cytoplasm</location>
    </subcellularLocation>
</comment>
<evidence type="ECO:0000256" key="2">
    <source>
        <dbReference type="ARBA" id="ARBA00004496"/>
    </source>
</evidence>
<dbReference type="PROSITE" id="PS01054">
    <property type="entry name" value="TRANSALDOLASE_1"/>
    <property type="match status" value="1"/>
</dbReference>
<gene>
    <name evidence="11 12" type="primary">tal</name>
    <name evidence="12" type="ORF">GO620_007175</name>
</gene>